<dbReference type="InterPro" id="IPR023393">
    <property type="entry name" value="START-like_dom_sf"/>
</dbReference>
<dbReference type="AlphaFoldDB" id="A0A4R6KE87"/>
<feature type="domain" description="Activator of Hsp90 ATPase homologue 1/2-like C-terminal" evidence="2">
    <location>
        <begin position="14"/>
        <end position="147"/>
    </location>
</feature>
<evidence type="ECO:0000313" key="3">
    <source>
        <dbReference type="EMBL" id="TDO47363.1"/>
    </source>
</evidence>
<gene>
    <name evidence="3" type="ORF">EV643_109260</name>
</gene>
<comment type="caution">
    <text evidence="3">The sequence shown here is derived from an EMBL/GenBank/DDBJ whole genome shotgun (WGS) entry which is preliminary data.</text>
</comment>
<dbReference type="Proteomes" id="UP000295388">
    <property type="component" value="Unassembled WGS sequence"/>
</dbReference>
<name>A0A4R6KE87_9ACTN</name>
<dbReference type="RefSeq" id="WP_133801724.1">
    <property type="nucleotide sequence ID" value="NZ_SNWQ01000009.1"/>
</dbReference>
<organism evidence="3 4">
    <name type="scientific">Kribbella caucasensis</name>
    <dbReference type="NCBI Taxonomy" id="2512215"/>
    <lineage>
        <taxon>Bacteria</taxon>
        <taxon>Bacillati</taxon>
        <taxon>Actinomycetota</taxon>
        <taxon>Actinomycetes</taxon>
        <taxon>Propionibacteriales</taxon>
        <taxon>Kribbellaceae</taxon>
        <taxon>Kribbella</taxon>
    </lineage>
</organism>
<proteinExistence type="inferred from homology"/>
<reference evidence="3 4" key="1">
    <citation type="submission" date="2019-03" db="EMBL/GenBank/DDBJ databases">
        <title>Genomic Encyclopedia of Type Strains, Phase III (KMG-III): the genomes of soil and plant-associated and newly described type strains.</title>
        <authorList>
            <person name="Whitman W."/>
        </authorList>
    </citation>
    <scope>NUCLEOTIDE SEQUENCE [LARGE SCALE GENOMIC DNA]</scope>
    <source>
        <strain evidence="3 4">VKM Ac-2527</strain>
    </source>
</reference>
<evidence type="ECO:0000313" key="4">
    <source>
        <dbReference type="Proteomes" id="UP000295388"/>
    </source>
</evidence>
<accession>A0A4R6KE87</accession>
<dbReference type="Gene3D" id="3.30.530.20">
    <property type="match status" value="1"/>
</dbReference>
<dbReference type="InterPro" id="IPR013538">
    <property type="entry name" value="ASHA1/2-like_C"/>
</dbReference>
<evidence type="ECO:0000256" key="1">
    <source>
        <dbReference type="ARBA" id="ARBA00006817"/>
    </source>
</evidence>
<comment type="similarity">
    <text evidence="1">Belongs to the AHA1 family.</text>
</comment>
<dbReference type="Pfam" id="PF08327">
    <property type="entry name" value="AHSA1"/>
    <property type="match status" value="1"/>
</dbReference>
<protein>
    <submittedName>
        <fullName evidence="3">Uncharacterized protein YndB with AHSA1/START domain</fullName>
    </submittedName>
</protein>
<dbReference type="OrthoDB" id="9803476at2"/>
<evidence type="ECO:0000259" key="2">
    <source>
        <dbReference type="Pfam" id="PF08327"/>
    </source>
</evidence>
<sequence length="153" mass="17122">MEYGSIEREIHVEATPEVVFEVISSPEHLKEWWPDETDLEPVPGSVGNLVFDAATADPKVVAITVVDVEPPKLFRFRWVHPQGESATPNNSLLVTFELVPSGTGTLVRMTETGFREQGWEVAVLEATYQDHSVGWDHHLGRLIAYVERLGSSR</sequence>
<dbReference type="EMBL" id="SNWQ01000009">
    <property type="protein sequence ID" value="TDO47363.1"/>
    <property type="molecule type" value="Genomic_DNA"/>
</dbReference>
<keyword evidence="4" id="KW-1185">Reference proteome</keyword>
<dbReference type="SUPFAM" id="SSF55961">
    <property type="entry name" value="Bet v1-like"/>
    <property type="match status" value="1"/>
</dbReference>